<keyword evidence="3" id="KW-1185">Reference proteome</keyword>
<keyword evidence="1" id="KW-0732">Signal</keyword>
<dbReference type="RefSeq" id="WP_161038321.1">
    <property type="nucleotide sequence ID" value="NZ_WWCM01000003.1"/>
</dbReference>
<organism evidence="2 3">
    <name type="scientific">Duganella qianjiadongensis</name>
    <dbReference type="NCBI Taxonomy" id="2692176"/>
    <lineage>
        <taxon>Bacteria</taxon>
        <taxon>Pseudomonadati</taxon>
        <taxon>Pseudomonadota</taxon>
        <taxon>Betaproteobacteria</taxon>
        <taxon>Burkholderiales</taxon>
        <taxon>Oxalobacteraceae</taxon>
        <taxon>Telluria group</taxon>
        <taxon>Duganella</taxon>
    </lineage>
</organism>
<feature type="signal peptide" evidence="1">
    <location>
        <begin position="1"/>
        <end position="25"/>
    </location>
</feature>
<proteinExistence type="predicted"/>
<evidence type="ECO:0000256" key="1">
    <source>
        <dbReference type="SAM" id="SignalP"/>
    </source>
</evidence>
<dbReference type="EMBL" id="WWCM01000003">
    <property type="protein sequence ID" value="MYM38927.1"/>
    <property type="molecule type" value="Genomic_DNA"/>
</dbReference>
<evidence type="ECO:0000313" key="3">
    <source>
        <dbReference type="Proteomes" id="UP000478090"/>
    </source>
</evidence>
<sequence>MLNKSDTKLMLAIAVMASFCAPAYAADTAPGWFKTGVDILGMILHFFP</sequence>
<name>A0ABW9VMM6_9BURK</name>
<comment type="caution">
    <text evidence="2">The sequence shown here is derived from an EMBL/GenBank/DDBJ whole genome shotgun (WGS) entry which is preliminary data.</text>
</comment>
<protein>
    <submittedName>
        <fullName evidence="2">Uncharacterized protein</fullName>
    </submittedName>
</protein>
<feature type="chain" id="PRO_5046324675" evidence="1">
    <location>
        <begin position="26"/>
        <end position="48"/>
    </location>
</feature>
<accession>A0ABW9VMM6</accession>
<reference evidence="2 3" key="1">
    <citation type="submission" date="2019-12" db="EMBL/GenBank/DDBJ databases">
        <title>Novel species isolated from a subtropical stream in China.</title>
        <authorList>
            <person name="Lu H."/>
        </authorList>
    </citation>
    <scope>NUCLEOTIDE SEQUENCE [LARGE SCALE GENOMIC DNA]</scope>
    <source>
        <strain evidence="2 3">CY13W</strain>
    </source>
</reference>
<dbReference type="Proteomes" id="UP000478090">
    <property type="component" value="Unassembled WGS sequence"/>
</dbReference>
<evidence type="ECO:0000313" key="2">
    <source>
        <dbReference type="EMBL" id="MYM38927.1"/>
    </source>
</evidence>
<gene>
    <name evidence="2" type="ORF">GTP27_06245</name>
</gene>